<dbReference type="InterPro" id="IPR036318">
    <property type="entry name" value="FAD-bd_PCMH-like_sf"/>
</dbReference>
<dbReference type="Gene3D" id="3.30.465.10">
    <property type="match status" value="1"/>
</dbReference>
<gene>
    <name evidence="7" type="ORF">A2V47_05945</name>
</gene>
<dbReference type="FunFam" id="3.30.70.2740:FF:000001">
    <property type="entry name" value="D-lactate dehydrogenase mitochondrial"/>
    <property type="match status" value="1"/>
</dbReference>
<comment type="similarity">
    <text evidence="2">Belongs to the FAD-binding oxidoreductase/transferase type 4 family.</text>
</comment>
<dbReference type="InterPro" id="IPR004113">
    <property type="entry name" value="FAD-bd_oxidored_4_C"/>
</dbReference>
<organism evidence="7 8">
    <name type="scientific">Candidatus Sediminicultor quintus</name>
    <dbReference type="NCBI Taxonomy" id="1797291"/>
    <lineage>
        <taxon>Bacteria</taxon>
        <taxon>Pseudomonadati</taxon>
        <taxon>Atribacterota</taxon>
        <taxon>Candidatus Phoenicimicrobiia</taxon>
        <taxon>Candidatus Pheonicimicrobiales</taxon>
        <taxon>Candidatus Phoenicimicrobiaceae</taxon>
        <taxon>Candidatus Sediminicultor</taxon>
    </lineage>
</organism>
<keyword evidence="5" id="KW-0560">Oxidoreductase</keyword>
<sequence length="472" mass="51834">MFEELKNIVGGENFSDDPTERYIYSSDASIHQSLPSVILRPGKAEEVQEILRYANKEKIPVTPRGAGTGEVGGAVPIDGGIVLDLKRMNKIKEIRIGDLLCRVEPGVVNDELNKELKKFGFFFPPTPGSGKVCTIGGMIANNASGMRAVKYGATRDFVLGLKVVLPQGELVSLGTQTIIHSSGYQLERLMVGSEGTLGVIVEATLRLNPLPEKRAVGRAMFYKLEEAGKAISAMVARGLTPSALEFLDEIVIRSINAAFNLGLPEVEAIVLFECDGNKVSIDDEMDKIKKVCQEFNSFSIDISNDPKEMEKIWEARNAAFPATSRYKENLARVTLAEDVTAPISKLSELIVNIHRIASENGIIICTYGHAGEGLIHTSFLIDPESSQQWERAKKAVAEVYALTQSLGGTTSGEHGIGITKALYFKKERSESLEMMRKIKKALDPQNILNPHKLMDAPDDFFTATKLRYTIKE</sequence>
<protein>
    <submittedName>
        <fullName evidence="7">2-hydroxy-acid oxidase</fullName>
    </submittedName>
</protein>
<dbReference type="Gene3D" id="1.10.45.10">
    <property type="entry name" value="Vanillyl-alcohol Oxidase, Chain A, domain 4"/>
    <property type="match status" value="1"/>
</dbReference>
<dbReference type="Proteomes" id="UP000177701">
    <property type="component" value="Unassembled WGS sequence"/>
</dbReference>
<dbReference type="InterPro" id="IPR006094">
    <property type="entry name" value="Oxid_FAD_bind_N"/>
</dbReference>
<dbReference type="EMBL" id="MEYH01000062">
    <property type="protein sequence ID" value="OGD15269.1"/>
    <property type="molecule type" value="Genomic_DNA"/>
</dbReference>
<dbReference type="FunFam" id="1.10.45.10:FF:000001">
    <property type="entry name" value="D-lactate dehydrogenase mitochondrial"/>
    <property type="match status" value="1"/>
</dbReference>
<dbReference type="GO" id="GO:0071949">
    <property type="term" value="F:FAD binding"/>
    <property type="evidence" value="ECO:0007669"/>
    <property type="project" value="InterPro"/>
</dbReference>
<dbReference type="InterPro" id="IPR016171">
    <property type="entry name" value="Vanillyl_alc_oxidase_C-sub2"/>
</dbReference>
<evidence type="ECO:0000256" key="1">
    <source>
        <dbReference type="ARBA" id="ARBA00001974"/>
    </source>
</evidence>
<dbReference type="InterPro" id="IPR016169">
    <property type="entry name" value="FAD-bd_PCMH_sub2"/>
</dbReference>
<keyword evidence="4" id="KW-0274">FAD</keyword>
<name>A0A1F5A9P9_9BACT</name>
<feature type="domain" description="FAD-binding PCMH-type" evidence="6">
    <location>
        <begin position="31"/>
        <end position="210"/>
    </location>
</feature>
<dbReference type="Pfam" id="PF01565">
    <property type="entry name" value="FAD_binding_4"/>
    <property type="match status" value="1"/>
</dbReference>
<comment type="cofactor">
    <cofactor evidence="1">
        <name>FAD</name>
        <dbReference type="ChEBI" id="CHEBI:57692"/>
    </cofactor>
</comment>
<comment type="caution">
    <text evidence="7">The sequence shown here is derived from an EMBL/GenBank/DDBJ whole genome shotgun (WGS) entry which is preliminary data.</text>
</comment>
<dbReference type="STRING" id="1797291.A2V47_05945"/>
<dbReference type="Pfam" id="PF02913">
    <property type="entry name" value="FAD-oxidase_C"/>
    <property type="match status" value="1"/>
</dbReference>
<dbReference type="PROSITE" id="PS51387">
    <property type="entry name" value="FAD_PCMH"/>
    <property type="match status" value="1"/>
</dbReference>
<evidence type="ECO:0000259" key="6">
    <source>
        <dbReference type="PROSITE" id="PS51387"/>
    </source>
</evidence>
<proteinExistence type="inferred from homology"/>
<evidence type="ECO:0000313" key="8">
    <source>
        <dbReference type="Proteomes" id="UP000177701"/>
    </source>
</evidence>
<dbReference type="SUPFAM" id="SSF55103">
    <property type="entry name" value="FAD-linked oxidases, C-terminal domain"/>
    <property type="match status" value="1"/>
</dbReference>
<dbReference type="InterPro" id="IPR016164">
    <property type="entry name" value="FAD-linked_Oxase-like_C"/>
</dbReference>
<evidence type="ECO:0000313" key="7">
    <source>
        <dbReference type="EMBL" id="OGD15269.1"/>
    </source>
</evidence>
<dbReference type="SUPFAM" id="SSF56176">
    <property type="entry name" value="FAD-binding/transporter-associated domain-like"/>
    <property type="match status" value="1"/>
</dbReference>
<evidence type="ECO:0000256" key="5">
    <source>
        <dbReference type="ARBA" id="ARBA00023002"/>
    </source>
</evidence>
<dbReference type="InterPro" id="IPR051914">
    <property type="entry name" value="FAD-linked_OxidoTrans_Type4"/>
</dbReference>
<keyword evidence="3" id="KW-0285">Flavoprotein</keyword>
<dbReference type="InterPro" id="IPR016166">
    <property type="entry name" value="FAD-bd_PCMH"/>
</dbReference>
<dbReference type="PANTHER" id="PTHR42934:SF2">
    <property type="entry name" value="GLYCOLATE OXIDASE SUBUNIT GLCD"/>
    <property type="match status" value="1"/>
</dbReference>
<evidence type="ECO:0000256" key="4">
    <source>
        <dbReference type="ARBA" id="ARBA00022827"/>
    </source>
</evidence>
<dbReference type="GO" id="GO:0016491">
    <property type="term" value="F:oxidoreductase activity"/>
    <property type="evidence" value="ECO:0007669"/>
    <property type="project" value="UniProtKB-KW"/>
</dbReference>
<dbReference type="PANTHER" id="PTHR42934">
    <property type="entry name" value="GLYCOLATE OXIDASE SUBUNIT GLCD"/>
    <property type="match status" value="1"/>
</dbReference>
<reference evidence="7 8" key="1">
    <citation type="journal article" date="2016" name="Nat. Commun.">
        <title>Thousands of microbial genomes shed light on interconnected biogeochemical processes in an aquifer system.</title>
        <authorList>
            <person name="Anantharaman K."/>
            <person name="Brown C.T."/>
            <person name="Hug L.A."/>
            <person name="Sharon I."/>
            <person name="Castelle C.J."/>
            <person name="Probst A.J."/>
            <person name="Thomas B.C."/>
            <person name="Singh A."/>
            <person name="Wilkins M.J."/>
            <person name="Karaoz U."/>
            <person name="Brodie E.L."/>
            <person name="Williams K.H."/>
            <person name="Hubbard S.S."/>
            <person name="Banfield J.F."/>
        </authorList>
    </citation>
    <scope>NUCLEOTIDE SEQUENCE [LARGE SCALE GENOMIC DNA]</scope>
</reference>
<evidence type="ECO:0000256" key="2">
    <source>
        <dbReference type="ARBA" id="ARBA00008000"/>
    </source>
</evidence>
<dbReference type="Gene3D" id="3.30.70.2740">
    <property type="match status" value="1"/>
</dbReference>
<evidence type="ECO:0000256" key="3">
    <source>
        <dbReference type="ARBA" id="ARBA00022630"/>
    </source>
</evidence>
<accession>A0A1F5A9P9</accession>
<dbReference type="AlphaFoldDB" id="A0A1F5A9P9"/>